<evidence type="ECO:0000259" key="1">
    <source>
        <dbReference type="PROSITE" id="PS50042"/>
    </source>
</evidence>
<dbReference type="InterPro" id="IPR014710">
    <property type="entry name" value="RmlC-like_jellyroll"/>
</dbReference>
<name>A0A5S9QR14_9GAMM</name>
<sequence length="237" mass="26097">MNLLQLAELDPDKLQRLTAPIAFWTDLRVDDQLQFQLLMESSQLVELTPGEILGRKGTRSSQIFSLVKGSLDVFPETMPGDRALSQLSPGQIIGALGVLNGEPRTATLAASTIEGAQVIATDLAISGRLTDFSKVNLNTKIRLYRNVVNNTRWKLEVYKNSTNDLTLKQELSLFKPFAGERNSKEELEFLAEQCEGLGILLDCWNVAVEPTIAITPVKAESAIGKVFGMFKKSKESA</sequence>
<gene>
    <name evidence="2" type="ORF">OPDIPICF_02503</name>
</gene>
<reference evidence="2 3" key="1">
    <citation type="submission" date="2019-11" db="EMBL/GenBank/DDBJ databases">
        <authorList>
            <person name="Holert J."/>
        </authorList>
    </citation>
    <scope>NUCLEOTIDE SEQUENCE [LARGE SCALE GENOMIC DNA]</scope>
    <source>
        <strain evidence="2">SB11_3</strain>
    </source>
</reference>
<accession>A0A5S9QR14</accession>
<dbReference type="PROSITE" id="PS50042">
    <property type="entry name" value="CNMP_BINDING_3"/>
    <property type="match status" value="1"/>
</dbReference>
<proteinExistence type="predicted"/>
<evidence type="ECO:0000313" key="3">
    <source>
        <dbReference type="Proteomes" id="UP000441399"/>
    </source>
</evidence>
<dbReference type="AlphaFoldDB" id="A0A5S9QR14"/>
<feature type="domain" description="Cyclic nucleotide-binding" evidence="1">
    <location>
        <begin position="23"/>
        <end position="112"/>
    </location>
</feature>
<dbReference type="EMBL" id="CACSIO010000045">
    <property type="protein sequence ID" value="CAA0121785.1"/>
    <property type="molecule type" value="Genomic_DNA"/>
</dbReference>
<dbReference type="OrthoDB" id="5729906at2"/>
<protein>
    <recommendedName>
        <fullName evidence="1">Cyclic nucleotide-binding domain-containing protein</fullName>
    </recommendedName>
</protein>
<organism evidence="2 3">
    <name type="scientific">BD1-7 clade bacterium</name>
    <dbReference type="NCBI Taxonomy" id="2029982"/>
    <lineage>
        <taxon>Bacteria</taxon>
        <taxon>Pseudomonadati</taxon>
        <taxon>Pseudomonadota</taxon>
        <taxon>Gammaproteobacteria</taxon>
        <taxon>Cellvibrionales</taxon>
        <taxon>Spongiibacteraceae</taxon>
        <taxon>BD1-7 clade</taxon>
    </lineage>
</organism>
<keyword evidence="3" id="KW-1185">Reference proteome</keyword>
<dbReference type="InterPro" id="IPR000595">
    <property type="entry name" value="cNMP-bd_dom"/>
</dbReference>
<dbReference type="Gene3D" id="2.60.120.10">
    <property type="entry name" value="Jelly Rolls"/>
    <property type="match status" value="1"/>
</dbReference>
<evidence type="ECO:0000313" key="2">
    <source>
        <dbReference type="EMBL" id="CAA0121785.1"/>
    </source>
</evidence>
<dbReference type="SUPFAM" id="SSF51206">
    <property type="entry name" value="cAMP-binding domain-like"/>
    <property type="match status" value="1"/>
</dbReference>
<dbReference type="CDD" id="cd00038">
    <property type="entry name" value="CAP_ED"/>
    <property type="match status" value="1"/>
</dbReference>
<dbReference type="InterPro" id="IPR018490">
    <property type="entry name" value="cNMP-bd_dom_sf"/>
</dbReference>
<dbReference type="Pfam" id="PF00027">
    <property type="entry name" value="cNMP_binding"/>
    <property type="match status" value="1"/>
</dbReference>
<dbReference type="Proteomes" id="UP000441399">
    <property type="component" value="Unassembled WGS sequence"/>
</dbReference>